<comment type="caution">
    <text evidence="1">The sequence shown here is derived from an EMBL/GenBank/DDBJ whole genome shotgun (WGS) entry which is preliminary data.</text>
</comment>
<protein>
    <submittedName>
        <fullName evidence="1">Uncharacterized protein</fullName>
    </submittedName>
</protein>
<reference evidence="1 2" key="1">
    <citation type="submission" date="2021-06" db="EMBL/GenBank/DDBJ databases">
        <title>Caerostris darwini draft genome.</title>
        <authorList>
            <person name="Kono N."/>
            <person name="Arakawa K."/>
        </authorList>
    </citation>
    <scope>NUCLEOTIDE SEQUENCE [LARGE SCALE GENOMIC DNA]</scope>
</reference>
<gene>
    <name evidence="1" type="ORF">CDAR_22231</name>
</gene>
<sequence>MPVMERRWLWREIGGGGSLSLCFYAPYQFGGLLFPRKSVFQEGEDEVKVLREISLWTVMDRPAPQSGCWPPASLVAANDPRPSSTLAGERECCGGIQSARMAVVERRWLWREIGGGGSLSLCFYAPYQFGGLLFIKKRAGQSSMKNIYG</sequence>
<dbReference type="EMBL" id="BPLQ01011855">
    <property type="protein sequence ID" value="GIY60783.1"/>
    <property type="molecule type" value="Genomic_DNA"/>
</dbReference>
<accession>A0AAV4UST5</accession>
<organism evidence="1 2">
    <name type="scientific">Caerostris darwini</name>
    <dbReference type="NCBI Taxonomy" id="1538125"/>
    <lineage>
        <taxon>Eukaryota</taxon>
        <taxon>Metazoa</taxon>
        <taxon>Ecdysozoa</taxon>
        <taxon>Arthropoda</taxon>
        <taxon>Chelicerata</taxon>
        <taxon>Arachnida</taxon>
        <taxon>Araneae</taxon>
        <taxon>Araneomorphae</taxon>
        <taxon>Entelegynae</taxon>
        <taxon>Araneoidea</taxon>
        <taxon>Araneidae</taxon>
        <taxon>Caerostris</taxon>
    </lineage>
</organism>
<evidence type="ECO:0000313" key="1">
    <source>
        <dbReference type="EMBL" id="GIY60783.1"/>
    </source>
</evidence>
<dbReference type="Proteomes" id="UP001054837">
    <property type="component" value="Unassembled WGS sequence"/>
</dbReference>
<name>A0AAV4UST5_9ARAC</name>
<proteinExistence type="predicted"/>
<keyword evidence="2" id="KW-1185">Reference proteome</keyword>
<dbReference type="AlphaFoldDB" id="A0AAV4UST5"/>
<evidence type="ECO:0000313" key="2">
    <source>
        <dbReference type="Proteomes" id="UP001054837"/>
    </source>
</evidence>